<dbReference type="Pfam" id="PF01464">
    <property type="entry name" value="SLT"/>
    <property type="match status" value="1"/>
</dbReference>
<evidence type="ECO:0000256" key="1">
    <source>
        <dbReference type="ARBA" id="ARBA00007734"/>
    </source>
</evidence>
<dbReference type="GO" id="GO:0042597">
    <property type="term" value="C:periplasmic space"/>
    <property type="evidence" value="ECO:0007669"/>
    <property type="project" value="InterPro"/>
</dbReference>
<dbReference type="Pfam" id="PF14718">
    <property type="entry name" value="SLT_L"/>
    <property type="match status" value="1"/>
</dbReference>
<feature type="domain" description="Lytic transglycosylase superhelical linker" evidence="4">
    <location>
        <begin position="421"/>
        <end position="484"/>
    </location>
</feature>
<keyword evidence="5" id="KW-0326">Glycosidase</keyword>
<sequence>MKQFQSQLLSVKLSARRSAHLLGVVVLVISSTVFAETTAASLEKQRASFLKAEAYVADGELDNVKPLLADLEDYPLYPWLEYEFLLKNIDRKSDEALLDFVERYPNSVMSDRIYLRWAQRLKRMNDWSTLLKFIPEQDEMTSLQCLRAEALIMAGQTKAGLEQGKKIWADTSDALPVICDALVLKLQNNGVLSVDDYWQRIAQLIPGNHITASKALAENLNDDERELVDLWFKVRKNPKKGLSTAFKKDNSDKLREIIVYGIKRAADKKLSTAKPLWVEAQAKFSFTPAEHGDVESTIGMWEAWRHSEDGLARLKQIPVEHRSDTGNVWMARMALRTGQWQTLLDALDAMGKDEVERDIWQYWKARAFSELGRKSPANALFSELAANTTFYGFLSADQLGESYAKLKEPPPDRGVRIAGLKKTAAVKRWQEWMALGNTKRAREEWFRLLKAMDKEGILAAAELATQTGDANLAIWTVSRTRDWNIVDLRFPMLYTDLVHENAQSQGVQPEWVLGVMRRESAFNADAESHVKALGLMQLMPATARDVGRKLGMKVSGKEEILQPETNVQLGSAYLSSMLGRFDGDYAKATAAYNAGPGRINKWSPDKTIDADQWVESIPFKETRRYVRAVMAYTTIYDHKLNADKGGRLSVRLKPIRPE</sequence>
<dbReference type="EMBL" id="CACVAV010000168">
    <property type="protein sequence ID" value="CAA6810591.1"/>
    <property type="molecule type" value="Genomic_DNA"/>
</dbReference>
<reference evidence="5" key="1">
    <citation type="submission" date="2020-01" db="EMBL/GenBank/DDBJ databases">
        <authorList>
            <person name="Meier V. D."/>
            <person name="Meier V D."/>
        </authorList>
    </citation>
    <scope>NUCLEOTIDE SEQUENCE</scope>
    <source>
        <strain evidence="5">HLG_WM_MAG_08</strain>
    </source>
</reference>
<dbReference type="InterPro" id="IPR008258">
    <property type="entry name" value="Transglycosylase_SLT_dom_1"/>
</dbReference>
<protein>
    <submittedName>
        <fullName evidence="5">Soluble lytic murein transglycosylase (EC)</fullName>
        <ecNumber evidence="5">3.2.1.-</ecNumber>
    </submittedName>
</protein>
<evidence type="ECO:0000256" key="2">
    <source>
        <dbReference type="ARBA" id="ARBA00022729"/>
    </source>
</evidence>
<keyword evidence="5" id="KW-0378">Hydrolase</keyword>
<dbReference type="GO" id="GO:0004553">
    <property type="term" value="F:hydrolase activity, hydrolyzing O-glycosyl compounds"/>
    <property type="evidence" value="ECO:0007669"/>
    <property type="project" value="InterPro"/>
</dbReference>
<gene>
    <name evidence="5" type="ORF">HELGO_WM36899</name>
</gene>
<evidence type="ECO:0000259" key="4">
    <source>
        <dbReference type="Pfam" id="PF14718"/>
    </source>
</evidence>
<accession>A0A6S6STT7</accession>
<dbReference type="Gene3D" id="1.10.1240.20">
    <property type="entry name" value="Lytic transglycosylase, superhelical linker domain"/>
    <property type="match status" value="1"/>
</dbReference>
<dbReference type="PROSITE" id="PS00922">
    <property type="entry name" value="TRANSGLYCOSYLASE"/>
    <property type="match status" value="1"/>
</dbReference>
<dbReference type="InterPro" id="IPR000189">
    <property type="entry name" value="Transglyc_AS"/>
</dbReference>
<dbReference type="GO" id="GO:0016020">
    <property type="term" value="C:membrane"/>
    <property type="evidence" value="ECO:0007669"/>
    <property type="project" value="InterPro"/>
</dbReference>
<dbReference type="SUPFAM" id="SSF48435">
    <property type="entry name" value="Bacterial muramidases"/>
    <property type="match status" value="1"/>
</dbReference>
<dbReference type="InterPro" id="IPR012289">
    <property type="entry name" value="Lytic_TGlycosylase_superhlx_L"/>
</dbReference>
<dbReference type="InterPro" id="IPR023346">
    <property type="entry name" value="Lysozyme-like_dom_sf"/>
</dbReference>
<comment type="similarity">
    <text evidence="1">Belongs to the transglycosylase Slt family.</text>
</comment>
<dbReference type="PANTHER" id="PTHR37423:SF5">
    <property type="entry name" value="SOLUBLE LYTIC MUREIN TRANSGLYCOSYLASE"/>
    <property type="match status" value="1"/>
</dbReference>
<dbReference type="SUPFAM" id="SSF53955">
    <property type="entry name" value="Lysozyme-like"/>
    <property type="match status" value="1"/>
</dbReference>
<dbReference type="PANTHER" id="PTHR37423">
    <property type="entry name" value="SOLUBLE LYTIC MUREIN TRANSGLYCOSYLASE-RELATED"/>
    <property type="match status" value="1"/>
</dbReference>
<dbReference type="Gene3D" id="1.10.530.10">
    <property type="match status" value="1"/>
</dbReference>
<dbReference type="InterPro" id="IPR037061">
    <property type="entry name" value="Lytic_TGlycoase_superhlx_L_sf"/>
</dbReference>
<organism evidence="5">
    <name type="scientific">uncultured Thiotrichaceae bacterium</name>
    <dbReference type="NCBI Taxonomy" id="298394"/>
    <lineage>
        <taxon>Bacteria</taxon>
        <taxon>Pseudomonadati</taxon>
        <taxon>Pseudomonadota</taxon>
        <taxon>Gammaproteobacteria</taxon>
        <taxon>Thiotrichales</taxon>
        <taxon>Thiotrichaceae</taxon>
        <taxon>environmental samples</taxon>
    </lineage>
</organism>
<name>A0A6S6STT7_9GAMM</name>
<dbReference type="CDD" id="cd13401">
    <property type="entry name" value="Slt70-like"/>
    <property type="match status" value="1"/>
</dbReference>
<dbReference type="InterPro" id="IPR008939">
    <property type="entry name" value="Lytic_TGlycosylase_superhlx_U"/>
</dbReference>
<dbReference type="GO" id="GO:0000270">
    <property type="term" value="P:peptidoglycan metabolic process"/>
    <property type="evidence" value="ECO:0007669"/>
    <property type="project" value="InterPro"/>
</dbReference>
<dbReference type="AlphaFoldDB" id="A0A6S6STT7"/>
<proteinExistence type="inferred from homology"/>
<keyword evidence="2" id="KW-0732">Signal</keyword>
<evidence type="ECO:0000313" key="5">
    <source>
        <dbReference type="EMBL" id="CAA6810591.1"/>
    </source>
</evidence>
<feature type="domain" description="Transglycosylase SLT" evidence="3">
    <location>
        <begin position="497"/>
        <end position="603"/>
    </location>
</feature>
<dbReference type="EC" id="3.2.1.-" evidence="5"/>
<dbReference type="Gene3D" id="1.25.20.10">
    <property type="entry name" value="Bacterial muramidases"/>
    <property type="match status" value="1"/>
</dbReference>
<dbReference type="GO" id="GO:0008933">
    <property type="term" value="F:peptidoglycan lytic transglycosylase activity"/>
    <property type="evidence" value="ECO:0007669"/>
    <property type="project" value="InterPro"/>
</dbReference>
<evidence type="ECO:0000259" key="3">
    <source>
        <dbReference type="Pfam" id="PF01464"/>
    </source>
</evidence>